<dbReference type="GO" id="GO:0006629">
    <property type="term" value="P:lipid metabolic process"/>
    <property type="evidence" value="ECO:0007669"/>
    <property type="project" value="UniProtKB-KW"/>
</dbReference>
<organism evidence="7 8">
    <name type="scientific">Arcticibacter tournemirensis</name>
    <dbReference type="NCBI Taxonomy" id="699437"/>
    <lineage>
        <taxon>Bacteria</taxon>
        <taxon>Pseudomonadati</taxon>
        <taxon>Bacteroidota</taxon>
        <taxon>Sphingobacteriia</taxon>
        <taxon>Sphingobacteriales</taxon>
        <taxon>Sphingobacteriaceae</taxon>
        <taxon>Arcticibacter</taxon>
    </lineage>
</organism>
<dbReference type="PANTHER" id="PTHR37323">
    <property type="entry name" value="GCN5-RELATED N-ACETYLTRANSFERASE"/>
    <property type="match status" value="1"/>
</dbReference>
<evidence type="ECO:0000256" key="3">
    <source>
        <dbReference type="ARBA" id="ARBA00022679"/>
    </source>
</evidence>
<accession>A0A5M9H8N1</accession>
<dbReference type="Proteomes" id="UP000322918">
    <property type="component" value="Unassembled WGS sequence"/>
</dbReference>
<protein>
    <submittedName>
        <fullName evidence="7">Lysophospholipid acyltransferase family protein</fullName>
    </submittedName>
</protein>
<comment type="pathway">
    <text evidence="1">Lipid metabolism.</text>
</comment>
<dbReference type="InterPro" id="IPR052351">
    <property type="entry name" value="Ornithine_N-alpha-AT"/>
</dbReference>
<dbReference type="InterPro" id="IPR002123">
    <property type="entry name" value="Plipid/glycerol_acylTrfase"/>
</dbReference>
<dbReference type="PANTHER" id="PTHR37323:SF1">
    <property type="entry name" value="L-ORNITHINE N(ALPHA)-ACYLTRANSFERASE"/>
    <property type="match status" value="1"/>
</dbReference>
<dbReference type="SMART" id="SM00563">
    <property type="entry name" value="PlsC"/>
    <property type="match status" value="1"/>
</dbReference>
<dbReference type="Pfam" id="PF19576">
    <property type="entry name" value="Acyltransf_2"/>
    <property type="match status" value="1"/>
</dbReference>
<evidence type="ECO:0000259" key="6">
    <source>
        <dbReference type="SMART" id="SM00563"/>
    </source>
</evidence>
<gene>
    <name evidence="7" type="ORF">F1649_12515</name>
</gene>
<dbReference type="RefSeq" id="WP_141816269.1">
    <property type="nucleotide sequence ID" value="NZ_VFPL01000001.1"/>
</dbReference>
<dbReference type="OrthoDB" id="1113830at2"/>
<dbReference type="InterPro" id="IPR045746">
    <property type="entry name" value="ACT14924-like_Acyltransf_dom"/>
</dbReference>
<evidence type="ECO:0000256" key="2">
    <source>
        <dbReference type="ARBA" id="ARBA00022516"/>
    </source>
</evidence>
<evidence type="ECO:0000256" key="4">
    <source>
        <dbReference type="ARBA" id="ARBA00023098"/>
    </source>
</evidence>
<dbReference type="Gene3D" id="3.40.630.30">
    <property type="match status" value="1"/>
</dbReference>
<evidence type="ECO:0000256" key="1">
    <source>
        <dbReference type="ARBA" id="ARBA00005189"/>
    </source>
</evidence>
<evidence type="ECO:0000313" key="8">
    <source>
        <dbReference type="Proteomes" id="UP000322918"/>
    </source>
</evidence>
<comment type="caution">
    <text evidence="7">The sequence shown here is derived from an EMBL/GenBank/DDBJ whole genome shotgun (WGS) entry which is preliminary data.</text>
</comment>
<dbReference type="CDD" id="cd07986">
    <property type="entry name" value="LPLAT_ACT14924-like"/>
    <property type="match status" value="1"/>
</dbReference>
<keyword evidence="8" id="KW-1185">Reference proteome</keyword>
<dbReference type="SUPFAM" id="SSF69593">
    <property type="entry name" value="Glycerol-3-phosphate (1)-acyltransferase"/>
    <property type="match status" value="1"/>
</dbReference>
<keyword evidence="2" id="KW-0444">Lipid biosynthesis</keyword>
<name>A0A5M9H8N1_9SPHI</name>
<dbReference type="InterPro" id="IPR016181">
    <property type="entry name" value="Acyl_CoA_acyltransferase"/>
</dbReference>
<feature type="domain" description="Phospholipid/glycerol acyltransferase" evidence="6">
    <location>
        <begin position="79"/>
        <end position="201"/>
    </location>
</feature>
<dbReference type="EMBL" id="VWNE01000018">
    <property type="protein sequence ID" value="KAA8482231.1"/>
    <property type="molecule type" value="Genomic_DNA"/>
</dbReference>
<sequence length="585" mass="66793">MKVISKEEFAKATRIDKLHLPGLASLLMEIMKINDVNAAFSKAHHLEGIDFIDKILEILGIRVEFDEAELKNIPRSGAFIAIANHPYGGIEGLVLLKILCTVRPEARLMANFILKKIPNLSEYFIAVNPFENIEHSSSISGIKSTMAILKKGDPIGIFPAGEVSTYKIGSQQITDKLWHPVVGKIITKAKVPVIPIYFHGNNGLLFNIISLIHPALRTAKLPSELFNKQGHKIRLRIGKLIPAEDIPFQNNTPKLLAYLRAKTYSLGTSLENEKRIFNPRYLFKIRKRAEPVIPAIDPSILEAEIDTLRKSCRICEEKQYEVFVSPTSKIPHIIKEIGRLREVTFREVGEGTNKSVDLDGYDIYYHHLFIWDKETKQVVGAYRIGKGDEIFFSMGKLGFYTAGLFKIKEQFYPVLRQSLELGRSWVRKEYQQRPLPLFLLWKGILKYLLDNPKYRYLIGPVSISNSFSKFSKSLIVSYISRYHFDHDLAKYVKPRKKFKVDFSKIDTSLLFEPKDSLKSLDSLISEIEVTHMKVPVLLRQYIALNAKIICFNIDPKFSDSLDGFLILDLENVPKEMVEKLGKNPS</sequence>
<keyword evidence="4" id="KW-0443">Lipid metabolism</keyword>
<keyword evidence="5 7" id="KW-0012">Acyltransferase</keyword>
<keyword evidence="3 7" id="KW-0808">Transferase</keyword>
<proteinExistence type="predicted"/>
<reference evidence="7 8" key="1">
    <citation type="submission" date="2019-09" db="EMBL/GenBank/DDBJ databases">
        <title>Pararcticibacter amylolyticus gen. nov., sp. nov., isolated from a rottenly hemp rope, and reclassification of Pedobacter tournemirensis as Pararcticibacter tournemirensis comb. nov.</title>
        <authorList>
            <person name="Cai Y."/>
        </authorList>
    </citation>
    <scope>NUCLEOTIDE SEQUENCE [LARGE SCALE GENOMIC DNA]</scope>
    <source>
        <strain evidence="7 8">TF5-37.2-LB10</strain>
    </source>
</reference>
<dbReference type="GO" id="GO:0016746">
    <property type="term" value="F:acyltransferase activity"/>
    <property type="evidence" value="ECO:0007669"/>
    <property type="project" value="UniProtKB-KW"/>
</dbReference>
<dbReference type="SUPFAM" id="SSF55729">
    <property type="entry name" value="Acyl-CoA N-acyltransferases (Nat)"/>
    <property type="match status" value="1"/>
</dbReference>
<evidence type="ECO:0000313" key="7">
    <source>
        <dbReference type="EMBL" id="KAA8482231.1"/>
    </source>
</evidence>
<dbReference type="Pfam" id="PF13444">
    <property type="entry name" value="Acetyltransf_5"/>
    <property type="match status" value="1"/>
</dbReference>
<dbReference type="AlphaFoldDB" id="A0A5M9H8N1"/>
<evidence type="ECO:0000256" key="5">
    <source>
        <dbReference type="ARBA" id="ARBA00023315"/>
    </source>
</evidence>